<reference evidence="1 2" key="2">
    <citation type="submission" date="2018-11" db="EMBL/GenBank/DDBJ databases">
        <authorList>
            <consortium name="Pathogen Informatics"/>
        </authorList>
    </citation>
    <scope>NUCLEOTIDE SEQUENCE [LARGE SCALE GENOMIC DNA]</scope>
</reference>
<dbReference type="EMBL" id="UYSL01024770">
    <property type="protein sequence ID" value="VDL83811.1"/>
    <property type="molecule type" value="Genomic_DNA"/>
</dbReference>
<dbReference type="OMA" id="XKERAKL"/>
<evidence type="ECO:0000313" key="3">
    <source>
        <dbReference type="WBParaSite" id="NBR_0002007401-mRNA-1"/>
    </source>
</evidence>
<dbReference type="Proteomes" id="UP000271162">
    <property type="component" value="Unassembled WGS sequence"/>
</dbReference>
<evidence type="ECO:0000313" key="1">
    <source>
        <dbReference type="EMBL" id="VDL83811.1"/>
    </source>
</evidence>
<sequence>MDTSTCGQMKGCLFAPEGCQAGVTCQIHFSYQVDGNSLAMELYGTPPVSNGYIAGDDMVVYCAQFGNGQVVGGLALNGKKPNNTIISNVGIQDVPRTASVGGALYCAIR</sequence>
<dbReference type="AlphaFoldDB" id="A0A0N4YS52"/>
<accession>A0A0N4YS52</accession>
<name>A0A0N4YS52_NIPBR</name>
<protein>
    <submittedName>
        <fullName evidence="3">DOMON domain-containing protein</fullName>
    </submittedName>
</protein>
<reference evidence="3" key="1">
    <citation type="submission" date="2017-02" db="UniProtKB">
        <authorList>
            <consortium name="WormBaseParasite"/>
        </authorList>
    </citation>
    <scope>IDENTIFICATION</scope>
</reference>
<dbReference type="STRING" id="27835.A0A0N4YS52"/>
<keyword evidence="2" id="KW-1185">Reference proteome</keyword>
<evidence type="ECO:0000313" key="2">
    <source>
        <dbReference type="Proteomes" id="UP000271162"/>
    </source>
</evidence>
<dbReference type="WBParaSite" id="NBR_0002007401-mRNA-1">
    <property type="protein sequence ID" value="NBR_0002007401-mRNA-1"/>
    <property type="gene ID" value="NBR_0002007401"/>
</dbReference>
<proteinExistence type="predicted"/>
<organism evidence="3">
    <name type="scientific">Nippostrongylus brasiliensis</name>
    <name type="common">Rat hookworm</name>
    <dbReference type="NCBI Taxonomy" id="27835"/>
    <lineage>
        <taxon>Eukaryota</taxon>
        <taxon>Metazoa</taxon>
        <taxon>Ecdysozoa</taxon>
        <taxon>Nematoda</taxon>
        <taxon>Chromadorea</taxon>
        <taxon>Rhabditida</taxon>
        <taxon>Rhabditina</taxon>
        <taxon>Rhabditomorpha</taxon>
        <taxon>Strongyloidea</taxon>
        <taxon>Heligmosomidae</taxon>
        <taxon>Nippostrongylus</taxon>
    </lineage>
</organism>
<gene>
    <name evidence="1" type="ORF">NBR_LOCUS20075</name>
</gene>